<gene>
    <name evidence="3" type="ORF">EG352_19105</name>
</gene>
<evidence type="ECO:0000313" key="3">
    <source>
        <dbReference type="EMBL" id="AZB19730.1"/>
    </source>
</evidence>
<dbReference type="AlphaFoldDB" id="A0AAD0YYK5"/>
<feature type="signal peptide" evidence="1">
    <location>
        <begin position="1"/>
        <end position="19"/>
    </location>
</feature>
<dbReference type="Pfam" id="PF12639">
    <property type="entry name" value="Colicin-DNase"/>
    <property type="match status" value="1"/>
</dbReference>
<keyword evidence="1" id="KW-0732">Signal</keyword>
<dbReference type="Gene3D" id="2.180.10.10">
    <property type="entry name" value="RHS repeat-associated core"/>
    <property type="match status" value="1"/>
</dbReference>
<reference evidence="3 4" key="1">
    <citation type="submission" date="2018-11" db="EMBL/GenBank/DDBJ databases">
        <title>Proposal to divide the Flavobacteriaceae and reorganize its genera based on Amino Acid Identity values calculated from whole genome sequences.</title>
        <authorList>
            <person name="Nicholson A.C."/>
            <person name="Gulvik C.A."/>
            <person name="Whitney A.M."/>
            <person name="Humrighouse B.W."/>
            <person name="Bell M."/>
            <person name="Holmes B."/>
            <person name="Steigerwalt A.G."/>
            <person name="Villarma A."/>
            <person name="Sheth M."/>
            <person name="Batra D."/>
            <person name="Pryor J."/>
            <person name="Bernardet J.-F."/>
            <person name="Hugo C."/>
            <person name="Kampfer P."/>
            <person name="Newman J."/>
            <person name="McQuiston J.R."/>
        </authorList>
    </citation>
    <scope>NUCLEOTIDE SEQUENCE [LARGE SCALE GENOMIC DNA]</scope>
    <source>
        <strain evidence="3 4">H5559</strain>
    </source>
</reference>
<dbReference type="RefSeq" id="WP_123861859.1">
    <property type="nucleotide sequence ID" value="NZ_CP033930.1"/>
</dbReference>
<dbReference type="InterPro" id="IPR045619">
    <property type="entry name" value="DUF6443"/>
</dbReference>
<sequence length="1259" mass="138932">MKKIISGFSLLFVAGISFAQTNLSTNENYVYSKTCMDGDCNKKSESVQYFDGLGRPIQSVAIKATPLGRDVVLPVEYDAKGRQAKNYFPIPQNGSQNGALYADPLANAPSAGYGNEKIYTEKKYDDLFAGRVNQVVPAGNTWSQKPVNIGYGTNSDNEVRKYTLTTTWVDGRTETAISGPVFYPANQLGKNTVTDPDGNTGTEFKNGKGETILVRKNDGAQNVDTYYLYNEYGQLVYVIPPMAVTGTAPDQATLDNLCYQYRYDGLGRLVEKKVPGKGWEYMIYDQQDRLVATQDANLREKGQWLYTKYDKFGRVTFTGINSGVGRSSEQAVADAYGSNNVSRTSNVFFNREGMDVYYDPNGTYPVMGWVKLLSVNYYDTYPAYSFNPPFPSSVFGKPVISDTGNAPVNTKAMPTLSLVKNIEDDNWTKNYAYYDGKGRLISTYAINHLGGYTKTETELDFAGVTQQSKVYHRRLSGDKEMVVAQSFDYDNQNRVLRHRHQVGPQPVEILAENTYNELSQITNKKVGNGLESIDYQYDIRGALIKINDPAALGNKLFGYELKYQNPSYTNIAPGKSNGNISEIDWKSASDGVLKRYSYTYDALNRLKDAVYTEPNTTNPYNNYYNEYATYDLNGNIKTLKRNAFPATGITATQVDDLVYQYTGNRLDKVIENALNDTGYEGGNNLIDYDQNGNMINMKDKGIQTIGYNFLSLPNQTSISLTNLAGKVSTTNIDHIYRADGTKLRKTTVQQAYMGLPRTETTDYLDGFQYTNIDDGQGCRTCKTESAYEEQAYRKVIGPVIPGGPKWTLDFVPTAEGFYSFTENRYIYQYEDHLGNVRISFTRNSAGAPEITGTNNYYPFGLNHIGGGKSPFSNYHAYKFGGKELQETGMYDFGARMYMPDLGRWGVIDPLAEAMRRYSPYNYAFNNPISFIDPDGMKPRQFAMPTDARPDAPSGWINPNWLGRGDAAFGSIETGYSGGGAPMSAEGLLATAFNIGGTWNNTGFGLQNDTGALLGYDGGYKSLNVNYGEGGIGDAVINIPEISLSGSSAFWGLQIQGHVNRYMARWNAKSDFAWDRMKNSGRLNDHGVTFIGGAGDPAGIFDIAGQVMSTWKPENRYLAMAAGIIGAVALKKPGLAAKEATGAYYSVAYEMKLAENLYPGKSGYIHFKAANTSLAEAMATDAKFAAGISDLGITVPMSKTGTILGKSPTNWVWHHDVSNGVMQLVPKSQHPSIPGGIFWKTMHPDGKGGMSIWGGGYKKR</sequence>
<proteinExistence type="predicted"/>
<feature type="chain" id="PRO_5042185709" evidence="1">
    <location>
        <begin position="20"/>
        <end position="1259"/>
    </location>
</feature>
<dbReference type="PANTHER" id="PTHR32305:SF15">
    <property type="entry name" value="PROTEIN RHSA-RELATED"/>
    <property type="match status" value="1"/>
</dbReference>
<evidence type="ECO:0000259" key="2">
    <source>
        <dbReference type="Pfam" id="PF20041"/>
    </source>
</evidence>
<protein>
    <submittedName>
        <fullName evidence="3">RHS repeat-associated core domain-containing protein</fullName>
    </submittedName>
</protein>
<evidence type="ECO:0000313" key="4">
    <source>
        <dbReference type="Proteomes" id="UP000269015"/>
    </source>
</evidence>
<dbReference type="EMBL" id="CP033930">
    <property type="protein sequence ID" value="AZB19730.1"/>
    <property type="molecule type" value="Genomic_DNA"/>
</dbReference>
<feature type="domain" description="DUF6443" evidence="2">
    <location>
        <begin position="33"/>
        <end position="147"/>
    </location>
</feature>
<dbReference type="NCBIfam" id="TIGR03696">
    <property type="entry name" value="Rhs_assc_core"/>
    <property type="match status" value="1"/>
</dbReference>
<dbReference type="Proteomes" id="UP000269015">
    <property type="component" value="Chromosome"/>
</dbReference>
<evidence type="ECO:0000256" key="1">
    <source>
        <dbReference type="SAM" id="SignalP"/>
    </source>
</evidence>
<name>A0AAD0YYK5_CHRID</name>
<dbReference type="Pfam" id="PF20041">
    <property type="entry name" value="DUF6443"/>
    <property type="match status" value="1"/>
</dbReference>
<dbReference type="InterPro" id="IPR022385">
    <property type="entry name" value="Rhs_assc_core"/>
</dbReference>
<organism evidence="3 4">
    <name type="scientific">Chryseobacterium indologenes</name>
    <name type="common">Flavobacterium indologenes</name>
    <dbReference type="NCBI Taxonomy" id="253"/>
    <lineage>
        <taxon>Bacteria</taxon>
        <taxon>Pseudomonadati</taxon>
        <taxon>Bacteroidota</taxon>
        <taxon>Flavobacteriia</taxon>
        <taxon>Flavobacteriales</taxon>
        <taxon>Weeksellaceae</taxon>
        <taxon>Chryseobacterium group</taxon>
        <taxon>Chryseobacterium</taxon>
    </lineage>
</organism>
<dbReference type="PANTHER" id="PTHR32305">
    <property type="match status" value="1"/>
</dbReference>
<dbReference type="InterPro" id="IPR050708">
    <property type="entry name" value="T6SS_VgrG/RHS"/>
</dbReference>
<accession>A0AAD0YYK5</accession>